<gene>
    <name evidence="1" type="ORF">D1614_01020</name>
</gene>
<dbReference type="EMBL" id="QWGR01000001">
    <property type="protein sequence ID" value="RIJ50550.1"/>
    <property type="molecule type" value="Genomic_DNA"/>
</dbReference>
<comment type="caution">
    <text evidence="1">The sequence shown here is derived from an EMBL/GenBank/DDBJ whole genome shotgun (WGS) entry which is preliminary data.</text>
</comment>
<keyword evidence="2" id="KW-1185">Reference proteome</keyword>
<name>A0A399T2C6_9BACT</name>
<protein>
    <submittedName>
        <fullName evidence="1">Uncharacterized protein</fullName>
    </submittedName>
</protein>
<evidence type="ECO:0000313" key="2">
    <source>
        <dbReference type="Proteomes" id="UP000265926"/>
    </source>
</evidence>
<dbReference type="AlphaFoldDB" id="A0A399T2C6"/>
<sequence length="122" mass="13486">MPRLSPSLNELVRFKAAPFSYDIEIGDESTPAEVYAAISADQVKAGNIIVKINGTTARYKQSAEGNLFIFELDQVAVKKGMNKLVIAYEGIPEEEAVLKDAAIFFCRDKEDVELWDLIAACK</sequence>
<dbReference type="Proteomes" id="UP000265926">
    <property type="component" value="Unassembled WGS sequence"/>
</dbReference>
<accession>A0A399T2C6</accession>
<evidence type="ECO:0000313" key="1">
    <source>
        <dbReference type="EMBL" id="RIJ50550.1"/>
    </source>
</evidence>
<reference evidence="1 2" key="1">
    <citation type="submission" date="2018-08" db="EMBL/GenBank/DDBJ databases">
        <title>Pallidiluteibacterium maritimus gen. nov., sp. nov., isolated from coastal sediment.</title>
        <authorList>
            <person name="Zhou L.Y."/>
        </authorList>
    </citation>
    <scope>NUCLEOTIDE SEQUENCE [LARGE SCALE GENOMIC DNA]</scope>
    <source>
        <strain evidence="1 2">XSD2</strain>
    </source>
</reference>
<proteinExistence type="predicted"/>
<organism evidence="1 2">
    <name type="scientific">Maribellus luteus</name>
    <dbReference type="NCBI Taxonomy" id="2305463"/>
    <lineage>
        <taxon>Bacteria</taxon>
        <taxon>Pseudomonadati</taxon>
        <taxon>Bacteroidota</taxon>
        <taxon>Bacteroidia</taxon>
        <taxon>Marinilabiliales</taxon>
        <taxon>Prolixibacteraceae</taxon>
        <taxon>Maribellus</taxon>
    </lineage>
</organism>